<keyword evidence="3" id="KW-1185">Reference proteome</keyword>
<accession>K0SHG4</accession>
<evidence type="ECO:0000256" key="1">
    <source>
        <dbReference type="SAM" id="MobiDB-lite"/>
    </source>
</evidence>
<feature type="region of interest" description="Disordered" evidence="1">
    <location>
        <begin position="46"/>
        <end position="69"/>
    </location>
</feature>
<dbReference type="Proteomes" id="UP000266841">
    <property type="component" value="Unassembled WGS sequence"/>
</dbReference>
<feature type="non-terminal residue" evidence="2">
    <location>
        <position position="1"/>
    </location>
</feature>
<feature type="compositionally biased region" description="Low complexity" evidence="1">
    <location>
        <begin position="1"/>
        <end position="16"/>
    </location>
</feature>
<name>K0SHG4_THAOC</name>
<proteinExistence type="predicted"/>
<protein>
    <submittedName>
        <fullName evidence="2">Uncharacterized protein</fullName>
    </submittedName>
</protein>
<comment type="caution">
    <text evidence="2">The sequence shown here is derived from an EMBL/GenBank/DDBJ whole genome shotgun (WGS) entry which is preliminary data.</text>
</comment>
<evidence type="ECO:0000313" key="3">
    <source>
        <dbReference type="Proteomes" id="UP000266841"/>
    </source>
</evidence>
<dbReference type="EMBL" id="AGNL01021075">
    <property type="protein sequence ID" value="EJK60456.1"/>
    <property type="molecule type" value="Genomic_DNA"/>
</dbReference>
<organism evidence="2 3">
    <name type="scientific">Thalassiosira oceanica</name>
    <name type="common">Marine diatom</name>
    <dbReference type="NCBI Taxonomy" id="159749"/>
    <lineage>
        <taxon>Eukaryota</taxon>
        <taxon>Sar</taxon>
        <taxon>Stramenopiles</taxon>
        <taxon>Ochrophyta</taxon>
        <taxon>Bacillariophyta</taxon>
        <taxon>Coscinodiscophyceae</taxon>
        <taxon>Thalassiosirophycidae</taxon>
        <taxon>Thalassiosirales</taxon>
        <taxon>Thalassiosiraceae</taxon>
        <taxon>Thalassiosira</taxon>
    </lineage>
</organism>
<dbReference type="AlphaFoldDB" id="K0SHG4"/>
<gene>
    <name evidence="2" type="ORF">THAOC_19189</name>
</gene>
<sequence>LTRPARPAVRPAGPAPSLEPVTAFPGLAPSLLELALLDPDAARPTLPVRSSVWTAPPASDGGRGDPPGGTVAALAQARRAGLAVAPLAEPVAPPLATGPDLPRGRRRQAAEVRRLAARPAAVAVRNDRGHPELDHGPLASAVAAPAVAAGGRPVAVRAGRGALPALPAAAVAAALRHHPSSVAMGCLFSSINGSTIDFVFDGLPLAKKSFRLCLPVFPSALLRESREVQSYPPTDGGGCVRQEQMAQGGDLRGEKIRQMAKVSRNGLSGGG</sequence>
<reference evidence="2 3" key="1">
    <citation type="journal article" date="2012" name="Genome Biol.">
        <title>Genome and low-iron response of an oceanic diatom adapted to chronic iron limitation.</title>
        <authorList>
            <person name="Lommer M."/>
            <person name="Specht M."/>
            <person name="Roy A.S."/>
            <person name="Kraemer L."/>
            <person name="Andreson R."/>
            <person name="Gutowska M.A."/>
            <person name="Wolf J."/>
            <person name="Bergner S.V."/>
            <person name="Schilhabel M.B."/>
            <person name="Klostermeier U.C."/>
            <person name="Beiko R.G."/>
            <person name="Rosenstiel P."/>
            <person name="Hippler M."/>
            <person name="Laroche J."/>
        </authorList>
    </citation>
    <scope>NUCLEOTIDE SEQUENCE [LARGE SCALE GENOMIC DNA]</scope>
    <source>
        <strain evidence="2 3">CCMP1005</strain>
    </source>
</reference>
<evidence type="ECO:0000313" key="2">
    <source>
        <dbReference type="EMBL" id="EJK60456.1"/>
    </source>
</evidence>
<feature type="region of interest" description="Disordered" evidence="1">
    <location>
        <begin position="1"/>
        <end position="20"/>
    </location>
</feature>